<name>A0A926I644_9FIRM</name>
<gene>
    <name evidence="11" type="primary">secG</name>
    <name evidence="11" type="ORF">H8710_00290</name>
</gene>
<evidence type="ECO:0000256" key="3">
    <source>
        <dbReference type="ARBA" id="ARBA00022448"/>
    </source>
</evidence>
<keyword evidence="8 10" id="KW-0811">Translocation</keyword>
<dbReference type="GO" id="GO:0065002">
    <property type="term" value="P:intracellular protein transmembrane transport"/>
    <property type="evidence" value="ECO:0007669"/>
    <property type="project" value="TreeGrafter"/>
</dbReference>
<dbReference type="RefSeq" id="WP_249293385.1">
    <property type="nucleotide sequence ID" value="NZ_JACRSV010000001.1"/>
</dbReference>
<dbReference type="AlphaFoldDB" id="A0A926I644"/>
<keyword evidence="4 10" id="KW-1003">Cell membrane</keyword>
<evidence type="ECO:0000256" key="5">
    <source>
        <dbReference type="ARBA" id="ARBA00022692"/>
    </source>
</evidence>
<feature type="transmembrane region" description="Helical" evidence="10">
    <location>
        <begin position="63"/>
        <end position="82"/>
    </location>
</feature>
<sequence length="83" mass="8723">MNVYEIVGGVLLLIACLILIVLVMMQESKQGMSQAIGGGSSDSYLDKNSGRTLDAVLAKITKVAAVVFFILTLAASVLAVHLK</sequence>
<evidence type="ECO:0000256" key="2">
    <source>
        <dbReference type="ARBA" id="ARBA00008445"/>
    </source>
</evidence>
<comment type="similarity">
    <text evidence="2 10">Belongs to the SecG family.</text>
</comment>
<dbReference type="GO" id="GO:0005886">
    <property type="term" value="C:plasma membrane"/>
    <property type="evidence" value="ECO:0007669"/>
    <property type="project" value="UniProtKB-SubCell"/>
</dbReference>
<evidence type="ECO:0000256" key="7">
    <source>
        <dbReference type="ARBA" id="ARBA00022989"/>
    </source>
</evidence>
<evidence type="ECO:0000256" key="10">
    <source>
        <dbReference type="RuleBase" id="RU365087"/>
    </source>
</evidence>
<dbReference type="GO" id="GO:0015450">
    <property type="term" value="F:protein-transporting ATPase activity"/>
    <property type="evidence" value="ECO:0007669"/>
    <property type="project" value="UniProtKB-UniRule"/>
</dbReference>
<comment type="function">
    <text evidence="10">Involved in protein export. Participates in an early event of protein translocation.</text>
</comment>
<dbReference type="Pfam" id="PF03840">
    <property type="entry name" value="SecG"/>
    <property type="match status" value="1"/>
</dbReference>
<comment type="subcellular location">
    <subcellularLocation>
        <location evidence="1 10">Cell membrane</location>
        <topology evidence="1 10">Multi-pass membrane protein</topology>
    </subcellularLocation>
</comment>
<accession>A0A926I644</accession>
<protein>
    <recommendedName>
        <fullName evidence="10">Protein-export membrane protein SecG</fullName>
    </recommendedName>
</protein>
<evidence type="ECO:0000256" key="6">
    <source>
        <dbReference type="ARBA" id="ARBA00022927"/>
    </source>
</evidence>
<dbReference type="GO" id="GO:0009306">
    <property type="term" value="P:protein secretion"/>
    <property type="evidence" value="ECO:0007669"/>
    <property type="project" value="UniProtKB-UniRule"/>
</dbReference>
<keyword evidence="3 10" id="KW-0813">Transport</keyword>
<evidence type="ECO:0000256" key="4">
    <source>
        <dbReference type="ARBA" id="ARBA00022475"/>
    </source>
</evidence>
<organism evidence="11 12">
    <name type="scientific">Fumia xinanensis</name>
    <dbReference type="NCBI Taxonomy" id="2763659"/>
    <lineage>
        <taxon>Bacteria</taxon>
        <taxon>Bacillati</taxon>
        <taxon>Bacillota</taxon>
        <taxon>Clostridia</taxon>
        <taxon>Eubacteriales</taxon>
        <taxon>Oscillospiraceae</taxon>
        <taxon>Fumia</taxon>
    </lineage>
</organism>
<keyword evidence="7 10" id="KW-1133">Transmembrane helix</keyword>
<dbReference type="PANTHER" id="PTHR34182">
    <property type="entry name" value="PROTEIN-EXPORT MEMBRANE PROTEIN SECG"/>
    <property type="match status" value="1"/>
</dbReference>
<evidence type="ECO:0000256" key="9">
    <source>
        <dbReference type="ARBA" id="ARBA00023136"/>
    </source>
</evidence>
<dbReference type="PANTHER" id="PTHR34182:SF1">
    <property type="entry name" value="PROTEIN-EXPORT MEMBRANE PROTEIN SECG"/>
    <property type="match status" value="1"/>
</dbReference>
<feature type="transmembrane region" description="Helical" evidence="10">
    <location>
        <begin position="6"/>
        <end position="25"/>
    </location>
</feature>
<reference evidence="11" key="1">
    <citation type="submission" date="2020-08" db="EMBL/GenBank/DDBJ databases">
        <title>Genome public.</title>
        <authorList>
            <person name="Liu C."/>
            <person name="Sun Q."/>
        </authorList>
    </citation>
    <scope>NUCLEOTIDE SEQUENCE</scope>
    <source>
        <strain evidence="11">NSJ-33</strain>
    </source>
</reference>
<dbReference type="PRINTS" id="PR01651">
    <property type="entry name" value="SECGEXPORT"/>
</dbReference>
<comment type="caution">
    <text evidence="11">The sequence shown here is derived from an EMBL/GenBank/DDBJ whole genome shotgun (WGS) entry which is preliminary data.</text>
</comment>
<dbReference type="NCBIfam" id="TIGR00810">
    <property type="entry name" value="secG"/>
    <property type="match status" value="1"/>
</dbReference>
<dbReference type="EMBL" id="JACRSV010000001">
    <property type="protein sequence ID" value="MBC8558496.1"/>
    <property type="molecule type" value="Genomic_DNA"/>
</dbReference>
<keyword evidence="5 10" id="KW-0812">Transmembrane</keyword>
<evidence type="ECO:0000313" key="11">
    <source>
        <dbReference type="EMBL" id="MBC8558496.1"/>
    </source>
</evidence>
<dbReference type="InterPro" id="IPR004692">
    <property type="entry name" value="SecG"/>
</dbReference>
<dbReference type="GO" id="GO:0043952">
    <property type="term" value="P:protein transport by the Sec complex"/>
    <property type="evidence" value="ECO:0007669"/>
    <property type="project" value="TreeGrafter"/>
</dbReference>
<keyword evidence="6 10" id="KW-0653">Protein transport</keyword>
<keyword evidence="12" id="KW-1185">Reference proteome</keyword>
<proteinExistence type="inferred from homology"/>
<evidence type="ECO:0000256" key="8">
    <source>
        <dbReference type="ARBA" id="ARBA00023010"/>
    </source>
</evidence>
<evidence type="ECO:0000313" key="12">
    <source>
        <dbReference type="Proteomes" id="UP000610760"/>
    </source>
</evidence>
<evidence type="ECO:0000256" key="1">
    <source>
        <dbReference type="ARBA" id="ARBA00004651"/>
    </source>
</evidence>
<keyword evidence="9 10" id="KW-0472">Membrane</keyword>
<dbReference type="Proteomes" id="UP000610760">
    <property type="component" value="Unassembled WGS sequence"/>
</dbReference>